<evidence type="ECO:0000313" key="2">
    <source>
        <dbReference type="Proteomes" id="UP001175228"/>
    </source>
</evidence>
<dbReference type="GO" id="GO:0051920">
    <property type="term" value="F:peroxiredoxin activity"/>
    <property type="evidence" value="ECO:0007669"/>
    <property type="project" value="InterPro"/>
</dbReference>
<accession>A0AA39QG79</accession>
<proteinExistence type="predicted"/>
<evidence type="ECO:0000313" key="1">
    <source>
        <dbReference type="EMBL" id="KAK0501841.1"/>
    </source>
</evidence>
<comment type="caution">
    <text evidence="1">The sequence shown here is derived from an EMBL/GenBank/DDBJ whole genome shotgun (WGS) entry which is preliminary data.</text>
</comment>
<dbReference type="InterPro" id="IPR029032">
    <property type="entry name" value="AhpD-like"/>
</dbReference>
<dbReference type="SUPFAM" id="SSF69118">
    <property type="entry name" value="AhpD-like"/>
    <property type="match status" value="1"/>
</dbReference>
<dbReference type="PANTHER" id="PTHR28180">
    <property type="entry name" value="CONSERVED MITOCHONDRIAL PROTEIN-RELATED"/>
    <property type="match status" value="1"/>
</dbReference>
<name>A0AA39QG79_9AGAR</name>
<dbReference type="Gene3D" id="1.20.1290.10">
    <property type="entry name" value="AhpD-like"/>
    <property type="match status" value="1"/>
</dbReference>
<reference evidence="1" key="1">
    <citation type="submission" date="2023-06" db="EMBL/GenBank/DDBJ databases">
        <authorList>
            <consortium name="Lawrence Berkeley National Laboratory"/>
            <person name="Ahrendt S."/>
            <person name="Sahu N."/>
            <person name="Indic B."/>
            <person name="Wong-Bajracharya J."/>
            <person name="Merenyi Z."/>
            <person name="Ke H.-M."/>
            <person name="Monk M."/>
            <person name="Kocsube S."/>
            <person name="Drula E."/>
            <person name="Lipzen A."/>
            <person name="Balint B."/>
            <person name="Henrissat B."/>
            <person name="Andreopoulos B."/>
            <person name="Martin F.M."/>
            <person name="Harder C.B."/>
            <person name="Rigling D."/>
            <person name="Ford K.L."/>
            <person name="Foster G.D."/>
            <person name="Pangilinan J."/>
            <person name="Papanicolaou A."/>
            <person name="Barry K."/>
            <person name="LaButti K."/>
            <person name="Viragh M."/>
            <person name="Koriabine M."/>
            <person name="Yan M."/>
            <person name="Riley R."/>
            <person name="Champramary S."/>
            <person name="Plett K.L."/>
            <person name="Tsai I.J."/>
            <person name="Slot J."/>
            <person name="Sipos G."/>
            <person name="Plett J."/>
            <person name="Nagy L.G."/>
            <person name="Grigoriev I.V."/>
        </authorList>
    </citation>
    <scope>NUCLEOTIDE SEQUENCE</scope>
    <source>
        <strain evidence="1">HWK02</strain>
    </source>
</reference>
<keyword evidence="2" id="KW-1185">Reference proteome</keyword>
<dbReference type="Proteomes" id="UP001175228">
    <property type="component" value="Unassembled WGS sequence"/>
</dbReference>
<dbReference type="InterPro" id="IPR052999">
    <property type="entry name" value="PTS1_Protein"/>
</dbReference>
<sequence length="249" mass="27512">MADVATRDFLARLEALYPEQAEGAVSPWSLVAATAFSSSNLPEAVPEVFKYALEGLKTHEQRLLLARKLRDALFKSGMLSGFPKAINALGQLHTAVPNELRDVKPLRSVFGNFLALTVLRSFLRSDVSKPVETLAEKGQNYFDRTYGETAASVQPFLREICPDFEFFSTTFAYGYTYSFFDAVSPAETSFTMVAALIANDTPRQVDWHLRGSVRNGATLDEVKAVRQIAIEVAKASGVKLKNDVPDIHE</sequence>
<organism evidence="1 2">
    <name type="scientific">Armillaria luteobubalina</name>
    <dbReference type="NCBI Taxonomy" id="153913"/>
    <lineage>
        <taxon>Eukaryota</taxon>
        <taxon>Fungi</taxon>
        <taxon>Dikarya</taxon>
        <taxon>Basidiomycota</taxon>
        <taxon>Agaricomycotina</taxon>
        <taxon>Agaricomycetes</taxon>
        <taxon>Agaricomycetidae</taxon>
        <taxon>Agaricales</taxon>
        <taxon>Marasmiineae</taxon>
        <taxon>Physalacriaceae</taxon>
        <taxon>Armillaria</taxon>
    </lineage>
</organism>
<protein>
    <recommendedName>
        <fullName evidence="3">Carboxymuconolactone decarboxylase-like domain-containing protein</fullName>
    </recommendedName>
</protein>
<evidence type="ECO:0008006" key="3">
    <source>
        <dbReference type="Google" id="ProtNLM"/>
    </source>
</evidence>
<dbReference type="PANTHER" id="PTHR28180:SF2">
    <property type="entry name" value="PEROXISOMAL PROTEIN 2"/>
    <property type="match status" value="1"/>
</dbReference>
<dbReference type="EMBL" id="JAUEPU010000006">
    <property type="protein sequence ID" value="KAK0501841.1"/>
    <property type="molecule type" value="Genomic_DNA"/>
</dbReference>
<gene>
    <name evidence="1" type="ORF">EDD18DRAFT_1347903</name>
</gene>
<dbReference type="AlphaFoldDB" id="A0AA39QG79"/>